<reference evidence="3 4" key="1">
    <citation type="submission" date="2018-07" db="EMBL/GenBank/DDBJ databases">
        <title>Genomic and Epidemiologic Investigation of an Indolent Hospital Outbreak.</title>
        <authorList>
            <person name="Johnson R.C."/>
            <person name="Deming C."/>
            <person name="Conlan S."/>
            <person name="Zellmer C.J."/>
            <person name="Michelin A.V."/>
            <person name="Lee-Lin S."/>
            <person name="Thomas P.J."/>
            <person name="Park M."/>
            <person name="Weingarten R.A."/>
            <person name="Less J."/>
            <person name="Dekker J.P."/>
            <person name="Frank K.M."/>
            <person name="Musser K.A."/>
            <person name="Mcquiston J.R."/>
            <person name="Henderson D.K."/>
            <person name="Lau A.F."/>
            <person name="Palmore T.N."/>
            <person name="Segre J.A."/>
        </authorList>
    </citation>
    <scope>NUCLEOTIDE SEQUENCE [LARGE SCALE GENOMIC DNA]</scope>
    <source>
        <strain evidence="3 4">SK-NIH.Env6_1116</strain>
    </source>
</reference>
<sequence length="408" mass="42162">MSAPDGWQKGSFRGVPFRTEDHQTSGGRRGVTHEFPQAEKPVWEDLGRSARSYRITCHVVGADYPSVANALADALDQAGAGTLIHPWFGAMQVAVPEQGWSRRDSAIDGGMAWFDIEFIETGLPAPAAPANDTQALSEAAADTAAASAAEQAGRRISVSDAVAFVEEAADQVVQAAALAVQVQAALNGGVGPTLSLLQSHLGALGSAATLLRAPVALGVEMVSAVQLLTVIAGSPDAGARSARALMDFGADLDPVPGNTAARQRQRDNQAAIVQLVNLAASAELVRCLAAQDFASYDDAVAARDDASDRLDALALRQADAGDDDGAAQYDALLHAVTVDLTARGGSLARLRGFTPAVTEPALVIAHRLYGDPANVEAQASEIVARNRVGHPGFIPGGMALQVLEGGVE</sequence>
<dbReference type="RefSeq" id="WP_125998193.1">
    <property type="nucleotide sequence ID" value="NZ_QRAL01000009.1"/>
</dbReference>
<name>A0A430BWT7_SPHYA</name>
<dbReference type="AlphaFoldDB" id="A0A430BWT7"/>
<evidence type="ECO:0000313" key="4">
    <source>
        <dbReference type="Proteomes" id="UP000287401"/>
    </source>
</evidence>
<dbReference type="Pfam" id="PF07157">
    <property type="entry name" value="DNA_circ_N"/>
    <property type="match status" value="1"/>
</dbReference>
<evidence type="ECO:0000256" key="1">
    <source>
        <dbReference type="SAM" id="MobiDB-lite"/>
    </source>
</evidence>
<evidence type="ECO:0000259" key="2">
    <source>
        <dbReference type="Pfam" id="PF07157"/>
    </source>
</evidence>
<accession>A0A430BWT7</accession>
<protein>
    <recommendedName>
        <fullName evidence="2">DNA circulation N-terminal domain-containing protein</fullName>
    </recommendedName>
</protein>
<proteinExistence type="predicted"/>
<organism evidence="3 4">
    <name type="scientific">Sphingobium yanoikuyae</name>
    <name type="common">Sphingomonas yanoikuyae</name>
    <dbReference type="NCBI Taxonomy" id="13690"/>
    <lineage>
        <taxon>Bacteria</taxon>
        <taxon>Pseudomonadati</taxon>
        <taxon>Pseudomonadota</taxon>
        <taxon>Alphaproteobacteria</taxon>
        <taxon>Sphingomonadales</taxon>
        <taxon>Sphingomonadaceae</taxon>
        <taxon>Sphingobium</taxon>
    </lineage>
</organism>
<evidence type="ECO:0000313" key="3">
    <source>
        <dbReference type="EMBL" id="RSU57189.1"/>
    </source>
</evidence>
<comment type="caution">
    <text evidence="3">The sequence shown here is derived from an EMBL/GenBank/DDBJ whole genome shotgun (WGS) entry which is preliminary data.</text>
</comment>
<feature type="domain" description="DNA circulation N-terminal" evidence="2">
    <location>
        <begin position="8"/>
        <end position="93"/>
    </location>
</feature>
<dbReference type="InterPro" id="IPR009826">
    <property type="entry name" value="DNA_circ_N"/>
</dbReference>
<gene>
    <name evidence="3" type="ORF">DAH51_10275</name>
</gene>
<dbReference type="Proteomes" id="UP000287401">
    <property type="component" value="Unassembled WGS sequence"/>
</dbReference>
<feature type="region of interest" description="Disordered" evidence="1">
    <location>
        <begin position="1"/>
        <end position="32"/>
    </location>
</feature>
<dbReference type="EMBL" id="QRAL01000009">
    <property type="protein sequence ID" value="RSU57189.1"/>
    <property type="molecule type" value="Genomic_DNA"/>
</dbReference>